<dbReference type="Gene3D" id="1.10.10.10">
    <property type="entry name" value="Winged helix-like DNA-binding domain superfamily/Winged helix DNA-binding domain"/>
    <property type="match status" value="1"/>
</dbReference>
<dbReference type="InterPro" id="IPR036388">
    <property type="entry name" value="WH-like_DNA-bd_sf"/>
</dbReference>
<protein>
    <submittedName>
        <fullName evidence="2">MarR family transcriptional regulator</fullName>
    </submittedName>
</protein>
<dbReference type="InterPro" id="IPR036390">
    <property type="entry name" value="WH_DNA-bd_sf"/>
</dbReference>
<dbReference type="Pfam" id="PF01047">
    <property type="entry name" value="MarR"/>
    <property type="match status" value="1"/>
</dbReference>
<sequence>MAGVKTRWLDDDEQRTWRAYLWTTRLLGDALDRQLQRDAGMPYTYYMILATLSEVPDRRMSMTDLATLVYSSPSRLSHAAARLEERDWVRRSPHPDNRRVTVAELTDDGFAALAEAAPAHVEEVRKRLFDPLTDEQVVQLREIMRALWEGLDSAPDRPGPFPGVFGPES</sequence>
<dbReference type="SMART" id="SM00347">
    <property type="entry name" value="HTH_MARR"/>
    <property type="match status" value="1"/>
</dbReference>
<dbReference type="InterPro" id="IPR039422">
    <property type="entry name" value="MarR/SlyA-like"/>
</dbReference>
<reference evidence="3" key="1">
    <citation type="submission" date="2023-07" db="EMBL/GenBank/DDBJ databases">
        <title>30 novel species of actinomycetes from the DSMZ collection.</title>
        <authorList>
            <person name="Nouioui I."/>
        </authorList>
    </citation>
    <scope>NUCLEOTIDE SEQUENCE [LARGE SCALE GENOMIC DNA]</scope>
    <source>
        <strain evidence="3">DSM 44938</strain>
    </source>
</reference>
<dbReference type="EMBL" id="JAVREL010000001">
    <property type="protein sequence ID" value="MDT0341480.1"/>
    <property type="molecule type" value="Genomic_DNA"/>
</dbReference>
<feature type="domain" description="HTH marR-type" evidence="1">
    <location>
        <begin position="13"/>
        <end position="149"/>
    </location>
</feature>
<dbReference type="InterPro" id="IPR000835">
    <property type="entry name" value="HTH_MarR-typ"/>
</dbReference>
<dbReference type="PANTHER" id="PTHR33164:SF99">
    <property type="entry name" value="MARR FAMILY REGULATORY PROTEIN"/>
    <property type="match status" value="1"/>
</dbReference>
<gene>
    <name evidence="2" type="ORF">RM590_02285</name>
</gene>
<keyword evidence="3" id="KW-1185">Reference proteome</keyword>
<comment type="caution">
    <text evidence="2">The sequence shown here is derived from an EMBL/GenBank/DDBJ whole genome shotgun (WGS) entry which is preliminary data.</text>
</comment>
<evidence type="ECO:0000313" key="2">
    <source>
        <dbReference type="EMBL" id="MDT0341480.1"/>
    </source>
</evidence>
<dbReference type="SUPFAM" id="SSF46785">
    <property type="entry name" value="Winged helix' DNA-binding domain"/>
    <property type="match status" value="1"/>
</dbReference>
<name>A0ABU2MIQ1_9ACTN</name>
<evidence type="ECO:0000259" key="1">
    <source>
        <dbReference type="PROSITE" id="PS50995"/>
    </source>
</evidence>
<evidence type="ECO:0000313" key="3">
    <source>
        <dbReference type="Proteomes" id="UP001183246"/>
    </source>
</evidence>
<organism evidence="2 3">
    <name type="scientific">Streptomyces litchfieldiae</name>
    <dbReference type="NCBI Taxonomy" id="3075543"/>
    <lineage>
        <taxon>Bacteria</taxon>
        <taxon>Bacillati</taxon>
        <taxon>Actinomycetota</taxon>
        <taxon>Actinomycetes</taxon>
        <taxon>Kitasatosporales</taxon>
        <taxon>Streptomycetaceae</taxon>
        <taxon>Streptomyces</taxon>
    </lineage>
</organism>
<proteinExistence type="predicted"/>
<dbReference type="PANTHER" id="PTHR33164">
    <property type="entry name" value="TRANSCRIPTIONAL REGULATOR, MARR FAMILY"/>
    <property type="match status" value="1"/>
</dbReference>
<dbReference type="RefSeq" id="WP_311702829.1">
    <property type="nucleotide sequence ID" value="NZ_JAVREL010000001.1"/>
</dbReference>
<dbReference type="Proteomes" id="UP001183246">
    <property type="component" value="Unassembled WGS sequence"/>
</dbReference>
<accession>A0ABU2MIQ1</accession>
<dbReference type="PROSITE" id="PS50995">
    <property type="entry name" value="HTH_MARR_2"/>
    <property type="match status" value="1"/>
</dbReference>